<evidence type="ECO:0000256" key="1">
    <source>
        <dbReference type="SAM" id="MobiDB-lite"/>
    </source>
</evidence>
<dbReference type="Proteomes" id="UP000092716">
    <property type="component" value="Chromosome 5"/>
</dbReference>
<evidence type="ECO:0000313" key="2">
    <source>
        <dbReference type="EMBL" id="ANQ06733.1"/>
    </source>
</evidence>
<accession>A0A1B1DVC1</accession>
<dbReference type="RefSeq" id="XP_019913428.1">
    <property type="nucleotide sequence ID" value="XM_020057905.1"/>
</dbReference>
<proteinExistence type="predicted"/>
<gene>
    <name evidence="2" type="ORF">PCOAH_00010960</name>
</gene>
<sequence length="77" mass="8496">MNAANVRGNHVGSSADDNTEESGDEDDDDYDDGGTSNASDVRTKQHNEEQHEKGENKNTQLDKSSNMNLFYSGKIPY</sequence>
<reference evidence="3" key="1">
    <citation type="submission" date="2016-06" db="EMBL/GenBank/DDBJ databases">
        <title>First high quality genome sequence of Plasmodium coatneyi using continuous long reads from single molecule, real-time sequencing.</title>
        <authorList>
            <person name="Chien J.-T."/>
            <person name="Pakala S.B."/>
            <person name="Geraldo J.A."/>
            <person name="Lapp S.A."/>
            <person name="Barnwell J.W."/>
            <person name="Kissinger J.C."/>
            <person name="Galinski M.R."/>
            <person name="Humphrey J.C."/>
        </authorList>
    </citation>
    <scope>NUCLEOTIDE SEQUENCE [LARGE SCALE GENOMIC DNA]</scope>
    <source>
        <strain evidence="3">Hackeri</strain>
    </source>
</reference>
<dbReference type="KEGG" id="pcot:PCOAH_00010960"/>
<feature type="compositionally biased region" description="Polar residues" evidence="1">
    <location>
        <begin position="57"/>
        <end position="69"/>
    </location>
</feature>
<name>A0A1B1DVC1_9APIC</name>
<feature type="compositionally biased region" description="Acidic residues" evidence="1">
    <location>
        <begin position="17"/>
        <end position="32"/>
    </location>
</feature>
<organism evidence="2 3">
    <name type="scientific">Plasmodium coatneyi</name>
    <dbReference type="NCBI Taxonomy" id="208452"/>
    <lineage>
        <taxon>Eukaryota</taxon>
        <taxon>Sar</taxon>
        <taxon>Alveolata</taxon>
        <taxon>Apicomplexa</taxon>
        <taxon>Aconoidasida</taxon>
        <taxon>Haemosporida</taxon>
        <taxon>Plasmodiidae</taxon>
        <taxon>Plasmodium</taxon>
    </lineage>
</organism>
<feature type="region of interest" description="Disordered" evidence="1">
    <location>
        <begin position="1"/>
        <end position="77"/>
    </location>
</feature>
<keyword evidence="3" id="KW-1185">Reference proteome</keyword>
<dbReference type="VEuPathDB" id="PlasmoDB:PCOAH_00010960"/>
<feature type="compositionally biased region" description="Basic and acidic residues" evidence="1">
    <location>
        <begin position="41"/>
        <end position="56"/>
    </location>
</feature>
<dbReference type="GeneID" id="30907822"/>
<dbReference type="EMBL" id="CP016243">
    <property type="protein sequence ID" value="ANQ06733.1"/>
    <property type="molecule type" value="Genomic_DNA"/>
</dbReference>
<evidence type="ECO:0000313" key="3">
    <source>
        <dbReference type="Proteomes" id="UP000092716"/>
    </source>
</evidence>
<protein>
    <submittedName>
        <fullName evidence="2">Uncharacterized protein</fullName>
    </submittedName>
</protein>
<dbReference type="AlphaFoldDB" id="A0A1B1DVC1"/>